<dbReference type="Pfam" id="PF13843">
    <property type="entry name" value="DDE_Tnp_1_7"/>
    <property type="match status" value="1"/>
</dbReference>
<sequence>MKKCEISINQLEIEQKTQQTLVLPALHITDKSKDEGQSKGLPGRTERRRCDKNLRRGESIFHQKGNVVFTIWKDKKAVAFISTQCEAKGTETVNRRQKDGSIVKVDFLPVVTIYNKFMGGVDKADQYWQYYEVTRLAQVEVVFVLVRIGCSSLTQLKFRV</sequence>
<dbReference type="PANTHER" id="PTHR46599:SF2">
    <property type="entry name" value="PIGGYBAC TRANSPOSABLE ELEMENT-DERIVED PROTEIN 4-LIKE"/>
    <property type="match status" value="1"/>
</dbReference>
<dbReference type="InterPro" id="IPR029526">
    <property type="entry name" value="PGBD"/>
</dbReference>
<evidence type="ECO:0000313" key="3">
    <source>
        <dbReference type="Proteomes" id="UP000001593"/>
    </source>
</evidence>
<organism evidence="2 3">
    <name type="scientific">Nematostella vectensis</name>
    <name type="common">Starlet sea anemone</name>
    <dbReference type="NCBI Taxonomy" id="45351"/>
    <lineage>
        <taxon>Eukaryota</taxon>
        <taxon>Metazoa</taxon>
        <taxon>Cnidaria</taxon>
        <taxon>Anthozoa</taxon>
        <taxon>Hexacorallia</taxon>
        <taxon>Actiniaria</taxon>
        <taxon>Edwardsiidae</taxon>
        <taxon>Nematostella</taxon>
    </lineage>
</organism>
<accession>A7SZ00</accession>
<reference evidence="2 3" key="1">
    <citation type="journal article" date="2007" name="Science">
        <title>Sea anemone genome reveals ancestral eumetazoan gene repertoire and genomic organization.</title>
        <authorList>
            <person name="Putnam N.H."/>
            <person name="Srivastava M."/>
            <person name="Hellsten U."/>
            <person name="Dirks B."/>
            <person name="Chapman J."/>
            <person name="Salamov A."/>
            <person name="Terry A."/>
            <person name="Shapiro H."/>
            <person name="Lindquist E."/>
            <person name="Kapitonov V.V."/>
            <person name="Jurka J."/>
            <person name="Genikhovich G."/>
            <person name="Grigoriev I.V."/>
            <person name="Lucas S.M."/>
            <person name="Steele R.E."/>
            <person name="Finnerty J.R."/>
            <person name="Technau U."/>
            <person name="Martindale M.Q."/>
            <person name="Rokhsar D.S."/>
        </authorList>
    </citation>
    <scope>NUCLEOTIDE SEQUENCE [LARGE SCALE GENOMIC DNA]</scope>
    <source>
        <strain evidence="3">CH2 X CH6</strain>
    </source>
</reference>
<evidence type="ECO:0000313" key="2">
    <source>
        <dbReference type="EMBL" id="EDO31061.1"/>
    </source>
</evidence>
<dbReference type="PANTHER" id="PTHR46599">
    <property type="entry name" value="PIGGYBAC TRANSPOSABLE ELEMENT-DERIVED PROTEIN 4"/>
    <property type="match status" value="1"/>
</dbReference>
<dbReference type="PhylomeDB" id="A7SZ00"/>
<dbReference type="Proteomes" id="UP000001593">
    <property type="component" value="Unassembled WGS sequence"/>
</dbReference>
<dbReference type="EMBL" id="DS469941">
    <property type="protein sequence ID" value="EDO31061.1"/>
    <property type="molecule type" value="Genomic_DNA"/>
</dbReference>
<dbReference type="AlphaFoldDB" id="A7SZ00"/>
<keyword evidence="3" id="KW-1185">Reference proteome</keyword>
<dbReference type="HOGENOM" id="CLU_1654230_0_0_1"/>
<dbReference type="InParanoid" id="A7SZ00"/>
<evidence type="ECO:0000259" key="1">
    <source>
        <dbReference type="Pfam" id="PF13843"/>
    </source>
</evidence>
<dbReference type="STRING" id="45351.A7SZ00"/>
<name>A7SZ00_NEMVE</name>
<proteinExistence type="predicted"/>
<gene>
    <name evidence="2" type="ORF">NEMVEDRAFT_v1g219742</name>
</gene>
<protein>
    <recommendedName>
        <fullName evidence="1">PiggyBac transposable element-derived protein domain-containing protein</fullName>
    </recommendedName>
</protein>
<feature type="domain" description="PiggyBac transposable element-derived protein" evidence="1">
    <location>
        <begin position="51"/>
        <end position="137"/>
    </location>
</feature>